<proteinExistence type="predicted"/>
<gene>
    <name evidence="3" type="ORF">ECRASSUSDP1_LOCUS26654</name>
</gene>
<feature type="compositionally biased region" description="Basic and acidic residues" evidence="1">
    <location>
        <begin position="1099"/>
        <end position="1116"/>
    </location>
</feature>
<dbReference type="EMBL" id="CAMPGE010027486">
    <property type="protein sequence ID" value="CAI2385110.1"/>
    <property type="molecule type" value="Genomic_DNA"/>
</dbReference>
<sequence length="1748" mass="204713">MAFNYTEEQAEELLSEMYAEIADLRETMSKHYHFRDRFMERPLYDLLKENDYEPNWQKLQQLLDDYSIHYCEDTEIKILVKEEKVTSGNCPSDFYEKKSYFKNLVNELATKKYKSQLVTNPSYNYISINIFHDREIVCVGIMLARKVIGITRVYDCIDGFYLEIENLDINSHLYGIELLPERGEAGYIGPNCIEIEDTSKEIYYHVYLDRKVLKELGCDNIFQMNFITTTGKHSIKYGDRDEHFDHDFIKSNCGFAHACQFPSNPQRLSKNMQECKGFKPTQEELTMIRCDKFEDPPEKERTSLADRVLATQSKENRAPRAEAIDFSEHVGLGVQRPKGRPPPGLGMRPPKGGAKPGNRGKKGPAIKMTKAMELKMKAVEDKKKKEEMQRSRTCNYQDNNYISPSRPTNLPRRSPLKNSIRKPSPRIGMHRDNRGGYSIRTPQRDQRSNNRGDDRRIVPLGERPIRGDDRRITPLEERQTRDDRGNFRDNRGGFRDDRRDLRNDRKDFRDERKNDNPSFRSIRRNRPSHFPGGRFERNQTFNDRLDHQRDFSKFNDPADDGHIRGRVSDVSMKSCTPFKNEPPPSFNGSFKNTQDNPHNPFNRSSQESSNPFAQNNAHDNPYKRSNTTVVNPYSKGDPLGVAFAGNTTKWEKSLREGVFDRKLTTHPTSTNQFVLKKPEVIKLGLPKPPSSFAMPLKQPKTNPFSDANYKPDIPDNPFTKKRAEKENTSFNRQQPIFKKETPVAPQRPVLRQMPVQNILPPQDLDSQEVPQYHNEEKSRGALISEVLDYFLHSDVAEVLGGSTSPHTKSNVKQNEVYQLVIKPLELAFLRDIPVNDCFTELYEKNRGHDVQLYFRRNCEVLNAHKIVLSTSKYFEKLIESSLRHRPEYTKDGKLILRFEDFDSSIFARVLKIMYKSKVGDVGVPIDEARSMFKLACKIRAKHVQRHIIVHLLLPNLTIENCLYILNDSFNQLERNGVDDSNLTLFELTKLFCARRFIKILSLYGDIVHKLKKELLLKLITKSLYFISDESNIKDFIKLLYSKGAYNDMFELCTLTSKEFSKAVTFDLQDINIDRVLPNIGFDPVQYDLITEETVAKRVSKEPGSKDQYQKKEERYTPKRSPLSQSNSSYEFSTPVENKVSSSNKISCKIPNLELSLEVNHSDLERGGVTYFSECFHSFSATWNLKVDIKPNGDTSVYLIERDYKKPIEESNNFGLVYRYDQSRASKSSKRINNGQNALFSLNFKSVFFSVTICDSKLSKEFKLFHSFSKDQNEIVGCTNFFNMSHLSNQNMITLKVRIDERILHSAVLHIIAQRFINYSRIEEETDPEIEKKVKYCLLKNGNLRVSEEKKTNYEERLIREKREWNEEYVQPRRKKRYSTPPSVLKQKMVFSDRERDRRYARHDDQLQQYRGYLDLTYYDLSFILKSDHLNIPTELKALHAVYRYGIKVLNDPGVANRLIKCIRFSYLELSDIMNVARSNLKFFSNSKEFQNKLSCEIIRRMKSGIIGSNQGVDPPRSQYISKKVEIPTHVGEEIARWMVQWEDNRRDKRMIEKLRTQLTKYQDEKSYLKKKHEKDMHEMLRQQEKIRRNATLKFQSSDDTKDQRYNKPTRRSNELKPNKKYSAMEMLGIRRAPISKSEVESSNKKKPITEDWRQKKIEERKQERKFEEQKQKREIEEIKTNPLSLKRREDQQRRKEQGTSYGKRFADANMHTPIVPNQKRSSVTYTRNARRRNQSRWKIPVPDFCSIF</sequence>
<feature type="compositionally biased region" description="Basic and acidic residues" evidence="1">
    <location>
        <begin position="1686"/>
        <end position="1697"/>
    </location>
</feature>
<feature type="region of interest" description="Disordered" evidence="1">
    <location>
        <begin position="1634"/>
        <end position="1653"/>
    </location>
</feature>
<feature type="region of interest" description="Disordered" evidence="1">
    <location>
        <begin position="379"/>
        <end position="543"/>
    </location>
</feature>
<keyword evidence="4" id="KW-1185">Reference proteome</keyword>
<feature type="region of interest" description="Disordered" evidence="1">
    <location>
        <begin position="1660"/>
        <end position="1732"/>
    </location>
</feature>
<feature type="region of interest" description="Disordered" evidence="1">
    <location>
        <begin position="1099"/>
        <end position="1133"/>
    </location>
</feature>
<dbReference type="PROSITE" id="PS50097">
    <property type="entry name" value="BTB"/>
    <property type="match status" value="1"/>
</dbReference>
<feature type="compositionally biased region" description="Polar residues" evidence="1">
    <location>
        <begin position="586"/>
        <end position="631"/>
    </location>
</feature>
<feature type="compositionally biased region" description="Basic and acidic residues" evidence="1">
    <location>
        <begin position="1660"/>
        <end position="1679"/>
    </location>
</feature>
<feature type="region of interest" description="Disordered" evidence="1">
    <location>
        <begin position="326"/>
        <end position="366"/>
    </location>
</feature>
<evidence type="ECO:0000256" key="1">
    <source>
        <dbReference type="SAM" id="MobiDB-lite"/>
    </source>
</evidence>
<comment type="caution">
    <text evidence="3">The sequence shown here is derived from an EMBL/GenBank/DDBJ whole genome shotgun (WGS) entry which is preliminary data.</text>
</comment>
<feature type="domain" description="BTB" evidence="2">
    <location>
        <begin position="848"/>
        <end position="918"/>
    </location>
</feature>
<dbReference type="SUPFAM" id="SSF54695">
    <property type="entry name" value="POZ domain"/>
    <property type="match status" value="1"/>
</dbReference>
<feature type="compositionally biased region" description="Polar residues" evidence="1">
    <location>
        <begin position="391"/>
        <end position="408"/>
    </location>
</feature>
<feature type="compositionally biased region" description="Basic and acidic residues" evidence="1">
    <location>
        <begin position="379"/>
        <end position="390"/>
    </location>
</feature>
<evidence type="ECO:0000259" key="2">
    <source>
        <dbReference type="PROSITE" id="PS50097"/>
    </source>
</evidence>
<organism evidence="3 4">
    <name type="scientific">Euplotes crassus</name>
    <dbReference type="NCBI Taxonomy" id="5936"/>
    <lineage>
        <taxon>Eukaryota</taxon>
        <taxon>Sar</taxon>
        <taxon>Alveolata</taxon>
        <taxon>Ciliophora</taxon>
        <taxon>Intramacronucleata</taxon>
        <taxon>Spirotrichea</taxon>
        <taxon>Hypotrichia</taxon>
        <taxon>Euplotida</taxon>
        <taxon>Euplotidae</taxon>
        <taxon>Moneuplotes</taxon>
    </lineage>
</organism>
<evidence type="ECO:0000313" key="3">
    <source>
        <dbReference type="EMBL" id="CAI2385110.1"/>
    </source>
</evidence>
<accession>A0AAD1Y5C9</accession>
<feature type="compositionally biased region" description="Basic and acidic residues" evidence="1">
    <location>
        <begin position="1596"/>
        <end position="1617"/>
    </location>
</feature>
<protein>
    <recommendedName>
        <fullName evidence="2">BTB domain-containing protein</fullName>
    </recommendedName>
</protein>
<reference evidence="3" key="1">
    <citation type="submission" date="2023-07" db="EMBL/GenBank/DDBJ databases">
        <authorList>
            <consortium name="AG Swart"/>
            <person name="Singh M."/>
            <person name="Singh A."/>
            <person name="Seah K."/>
            <person name="Emmerich C."/>
        </authorList>
    </citation>
    <scope>NUCLEOTIDE SEQUENCE</scope>
    <source>
        <strain evidence="3">DP1</strain>
    </source>
</reference>
<name>A0AAD1Y5C9_EUPCR</name>
<feature type="compositionally biased region" description="Basic and acidic residues" evidence="1">
    <location>
        <begin position="442"/>
        <end position="515"/>
    </location>
</feature>
<feature type="compositionally biased region" description="Polar residues" evidence="1">
    <location>
        <begin position="1121"/>
        <end position="1133"/>
    </location>
</feature>
<dbReference type="Pfam" id="PF07707">
    <property type="entry name" value="BACK"/>
    <property type="match status" value="1"/>
</dbReference>
<dbReference type="InterPro" id="IPR011333">
    <property type="entry name" value="SKP1/BTB/POZ_sf"/>
</dbReference>
<dbReference type="InterPro" id="IPR011705">
    <property type="entry name" value="BACK"/>
</dbReference>
<dbReference type="Proteomes" id="UP001295684">
    <property type="component" value="Unassembled WGS sequence"/>
</dbReference>
<dbReference type="CDD" id="cd18186">
    <property type="entry name" value="BTB_POZ_ZBTB_KLHL-like"/>
    <property type="match status" value="1"/>
</dbReference>
<feature type="region of interest" description="Disordered" evidence="1">
    <location>
        <begin position="573"/>
        <end position="634"/>
    </location>
</feature>
<feature type="compositionally biased region" description="Basic and acidic residues" evidence="1">
    <location>
        <begin position="1637"/>
        <end position="1653"/>
    </location>
</feature>
<feature type="region of interest" description="Disordered" evidence="1">
    <location>
        <begin position="1587"/>
        <end position="1621"/>
    </location>
</feature>
<feature type="compositionally biased region" description="Polar residues" evidence="1">
    <location>
        <begin position="1718"/>
        <end position="1727"/>
    </location>
</feature>
<dbReference type="Gene3D" id="3.30.710.10">
    <property type="entry name" value="Potassium Channel Kv1.1, Chain A"/>
    <property type="match status" value="1"/>
</dbReference>
<dbReference type="InterPro" id="IPR000210">
    <property type="entry name" value="BTB/POZ_dom"/>
</dbReference>
<dbReference type="Pfam" id="PF00651">
    <property type="entry name" value="BTB"/>
    <property type="match status" value="1"/>
</dbReference>
<dbReference type="Gene3D" id="1.25.40.420">
    <property type="match status" value="1"/>
</dbReference>
<evidence type="ECO:0000313" key="4">
    <source>
        <dbReference type="Proteomes" id="UP001295684"/>
    </source>
</evidence>